<dbReference type="Proteomes" id="UP001153404">
    <property type="component" value="Unassembled WGS sequence"/>
</dbReference>
<dbReference type="EMBL" id="JAPDIA010000001">
    <property type="protein sequence ID" value="MDG0808438.1"/>
    <property type="molecule type" value="Genomic_DNA"/>
</dbReference>
<proteinExistence type="predicted"/>
<sequence>MVLTAGSAAYAAAPVAEKKHEQKMHAKSLHQQKMHHKKMQEHKLKAKSQKGHMIMPKATGKSKGLHSKSLRAKEISKMPKTGFGGASEQTE</sequence>
<protein>
    <submittedName>
        <fullName evidence="2">Uncharacterized protein</fullName>
    </submittedName>
</protein>
<evidence type="ECO:0000256" key="1">
    <source>
        <dbReference type="SAM" id="MobiDB-lite"/>
    </source>
</evidence>
<evidence type="ECO:0000313" key="2">
    <source>
        <dbReference type="EMBL" id="MDG0808438.1"/>
    </source>
</evidence>
<organism evidence="2 3">
    <name type="scientific">Cohnella rhizosphaerae</name>
    <dbReference type="NCBI Taxonomy" id="1457232"/>
    <lineage>
        <taxon>Bacteria</taxon>
        <taxon>Bacillati</taxon>
        <taxon>Bacillota</taxon>
        <taxon>Bacilli</taxon>
        <taxon>Bacillales</taxon>
        <taxon>Paenibacillaceae</taxon>
        <taxon>Cohnella</taxon>
    </lineage>
</organism>
<dbReference type="RefSeq" id="WP_277528917.1">
    <property type="nucleotide sequence ID" value="NZ_JAPDIA010000001.1"/>
</dbReference>
<feature type="compositionally biased region" description="Basic residues" evidence="1">
    <location>
        <begin position="25"/>
        <end position="50"/>
    </location>
</feature>
<accession>A0A9X4QRN3</accession>
<keyword evidence="3" id="KW-1185">Reference proteome</keyword>
<comment type="caution">
    <text evidence="2">The sequence shown here is derived from an EMBL/GenBank/DDBJ whole genome shotgun (WGS) entry which is preliminary data.</text>
</comment>
<feature type="region of interest" description="Disordered" evidence="1">
    <location>
        <begin position="1"/>
        <end position="91"/>
    </location>
</feature>
<feature type="compositionally biased region" description="Low complexity" evidence="1">
    <location>
        <begin position="1"/>
        <end position="15"/>
    </location>
</feature>
<gene>
    <name evidence="2" type="ORF">OMP40_02690</name>
</gene>
<name>A0A9X4QRN3_9BACL</name>
<evidence type="ECO:0000313" key="3">
    <source>
        <dbReference type="Proteomes" id="UP001153404"/>
    </source>
</evidence>
<dbReference type="AlphaFoldDB" id="A0A9X4QRN3"/>
<reference evidence="2" key="1">
    <citation type="submission" date="2022-10" db="EMBL/GenBank/DDBJ databases">
        <title>Comparative genomic analysis of Cohnella hashimotonis sp. nov., isolated from the International Space Station.</title>
        <authorList>
            <person name="Simpson A."/>
            <person name="Venkateswaran K."/>
        </authorList>
    </citation>
    <scope>NUCLEOTIDE SEQUENCE</scope>
    <source>
        <strain evidence="2">DSM 28161</strain>
    </source>
</reference>